<dbReference type="CDD" id="cd00090">
    <property type="entry name" value="HTH_ARSR"/>
    <property type="match status" value="1"/>
</dbReference>
<dbReference type="SUPFAM" id="SSF46785">
    <property type="entry name" value="Winged helix' DNA-binding domain"/>
    <property type="match status" value="1"/>
</dbReference>
<evidence type="ECO:0000256" key="2">
    <source>
        <dbReference type="ARBA" id="ARBA00023125"/>
    </source>
</evidence>
<evidence type="ECO:0000259" key="4">
    <source>
        <dbReference type="PROSITE" id="PS50956"/>
    </source>
</evidence>
<keyword evidence="2" id="KW-0238">DNA-binding</keyword>
<dbReference type="InterPro" id="IPR019888">
    <property type="entry name" value="Tscrpt_reg_AsnC-like"/>
</dbReference>
<dbReference type="InterPro" id="IPR036390">
    <property type="entry name" value="WH_DNA-bd_sf"/>
</dbReference>
<dbReference type="SMART" id="SM00344">
    <property type="entry name" value="HTH_ASNC"/>
    <property type="match status" value="1"/>
</dbReference>
<dbReference type="GO" id="GO:0043565">
    <property type="term" value="F:sequence-specific DNA binding"/>
    <property type="evidence" value="ECO:0007669"/>
    <property type="project" value="InterPro"/>
</dbReference>
<dbReference type="InterPro" id="IPR036388">
    <property type="entry name" value="WH-like_DNA-bd_sf"/>
</dbReference>
<dbReference type="HOGENOM" id="CLU_091233_0_3_4"/>
<accession>Q2T7H9</accession>
<dbReference type="PROSITE" id="PS50956">
    <property type="entry name" value="HTH_ASNC_2"/>
    <property type="match status" value="1"/>
</dbReference>
<dbReference type="InterPro" id="IPR011991">
    <property type="entry name" value="ArsR-like_HTH"/>
</dbReference>
<dbReference type="GO" id="GO:0043200">
    <property type="term" value="P:response to amino acid"/>
    <property type="evidence" value="ECO:0007669"/>
    <property type="project" value="TreeGrafter"/>
</dbReference>
<keyword evidence="3" id="KW-0804">Transcription</keyword>
<dbReference type="InterPro" id="IPR019885">
    <property type="entry name" value="Tscrpt_reg_HTH_AsnC-type_CS"/>
</dbReference>
<dbReference type="GO" id="GO:0006355">
    <property type="term" value="P:regulation of DNA-templated transcription"/>
    <property type="evidence" value="ECO:0007669"/>
    <property type="project" value="UniProtKB-ARBA"/>
</dbReference>
<dbReference type="InterPro" id="IPR000485">
    <property type="entry name" value="AsnC-type_HTH_dom"/>
</dbReference>
<dbReference type="Proteomes" id="UP000001930">
    <property type="component" value="Chromosome II"/>
</dbReference>
<dbReference type="PANTHER" id="PTHR30154:SF34">
    <property type="entry name" value="TRANSCRIPTIONAL REGULATOR AZLB"/>
    <property type="match status" value="1"/>
</dbReference>
<evidence type="ECO:0000313" key="5">
    <source>
        <dbReference type="EMBL" id="ABC34519.1"/>
    </source>
</evidence>
<keyword evidence="1" id="KW-0805">Transcription regulation</keyword>
<dbReference type="Pfam" id="PF01037">
    <property type="entry name" value="AsnC_trans_reg"/>
    <property type="match status" value="1"/>
</dbReference>
<protein>
    <submittedName>
        <fullName evidence="5">Bkd operon transcriptional regulator</fullName>
    </submittedName>
</protein>
<dbReference type="KEGG" id="bte:BTH_II0671"/>
<dbReference type="PANTHER" id="PTHR30154">
    <property type="entry name" value="LEUCINE-RESPONSIVE REGULATORY PROTEIN"/>
    <property type="match status" value="1"/>
</dbReference>
<evidence type="ECO:0000256" key="1">
    <source>
        <dbReference type="ARBA" id="ARBA00023015"/>
    </source>
</evidence>
<dbReference type="EMBL" id="CP000085">
    <property type="protein sequence ID" value="ABC34519.1"/>
    <property type="molecule type" value="Genomic_DNA"/>
</dbReference>
<reference evidence="5 6" key="1">
    <citation type="journal article" date="2005" name="BMC Genomics">
        <title>Bacterial genome adaptation to niches: divergence of the potential virulence genes in three Burkholderia species of different survival strategies.</title>
        <authorList>
            <person name="Kim H.S."/>
            <person name="Schell M.A."/>
            <person name="Yu Y."/>
            <person name="Ulrich R.L."/>
            <person name="Sarria S.H."/>
            <person name="Nierman W.C."/>
            <person name="DeShazer D."/>
        </authorList>
    </citation>
    <scope>NUCLEOTIDE SEQUENCE [LARGE SCALE GENOMIC DNA]</scope>
    <source>
        <strain evidence="6">ATCC 700388 / DSM 13276 / CCUG 48851 / CIP 106301 / E264</strain>
    </source>
</reference>
<evidence type="ECO:0000313" key="6">
    <source>
        <dbReference type="Proteomes" id="UP000001930"/>
    </source>
</evidence>
<dbReference type="AlphaFoldDB" id="Q2T7H9"/>
<evidence type="ECO:0000256" key="3">
    <source>
        <dbReference type="ARBA" id="ARBA00023163"/>
    </source>
</evidence>
<dbReference type="PROSITE" id="PS00519">
    <property type="entry name" value="HTH_ASNC_1"/>
    <property type="match status" value="1"/>
</dbReference>
<organism evidence="5 6">
    <name type="scientific">Burkholderia thailandensis (strain ATCC 700388 / DSM 13276 / CCUG 48851 / CIP 106301 / E264)</name>
    <dbReference type="NCBI Taxonomy" id="271848"/>
    <lineage>
        <taxon>Bacteria</taxon>
        <taxon>Pseudomonadati</taxon>
        <taxon>Pseudomonadota</taxon>
        <taxon>Betaproteobacteria</taxon>
        <taxon>Burkholderiales</taxon>
        <taxon>Burkholderiaceae</taxon>
        <taxon>Burkholderia</taxon>
        <taxon>pseudomallei group</taxon>
    </lineage>
</organism>
<name>Q2T7H9_BURTA</name>
<gene>
    <name evidence="5" type="ordered locus">BTH_II0671</name>
</gene>
<dbReference type="SUPFAM" id="SSF54909">
    <property type="entry name" value="Dimeric alpha+beta barrel"/>
    <property type="match status" value="1"/>
</dbReference>
<dbReference type="GO" id="GO:0005829">
    <property type="term" value="C:cytosol"/>
    <property type="evidence" value="ECO:0007669"/>
    <property type="project" value="TreeGrafter"/>
</dbReference>
<sequence>MRGSGRAGSKRRLRGQQPSRLSIEPQNVHLFWLEFWFRVTYKFLKNRRFRNICTMSAPSRRLDRIDIAILNQLQQNARITNAELARAVNLSPTPCFNRVRALEKLGLIKQQVTLLNPEPLGLRINVFIQVSLEKQVEDALRRFEEAIDKRPEVMECYLMSGDADYLLRVVVPSMKSLERFILDQLTTIPGVSNIRSSFALKQVRYRTALPLPAHGLTLADGDDEPQEWV</sequence>
<dbReference type="PRINTS" id="PR00033">
    <property type="entry name" value="HTHASNC"/>
</dbReference>
<keyword evidence="6" id="KW-1185">Reference proteome</keyword>
<proteinExistence type="predicted"/>
<feature type="domain" description="HTH asnC-type" evidence="4">
    <location>
        <begin position="62"/>
        <end position="123"/>
    </location>
</feature>
<dbReference type="InterPro" id="IPR011008">
    <property type="entry name" value="Dimeric_a/b-barrel"/>
</dbReference>
<dbReference type="Gene3D" id="1.10.10.10">
    <property type="entry name" value="Winged helix-like DNA-binding domain superfamily/Winged helix DNA-binding domain"/>
    <property type="match status" value="1"/>
</dbReference>
<dbReference type="InterPro" id="IPR019887">
    <property type="entry name" value="Tscrpt_reg_AsnC/Lrp_C"/>
</dbReference>
<dbReference type="Pfam" id="PF13412">
    <property type="entry name" value="HTH_24"/>
    <property type="match status" value="1"/>
</dbReference>
<dbReference type="Gene3D" id="3.30.70.920">
    <property type="match status" value="1"/>
</dbReference>